<sequence length="246" mass="27556">MLRLGLKIVVSRSAALCVAWGTSSRALFVSCADLNLIANIVASRGLGLSGFWWGKTLKALILLRVLSRVQGVETFMAAQTNAIGLDPVANEVLKTRECNIDTFDLGARKSFRALFRLACNPQSPVCIIKHSQTINMLDVNRSRLDMQDKTDSSTPSLLEHILWNMEKSDPCLVVPPIKRRLVFTCTGSEIKRKLVFSSHKTVKPLRPTKRELEREAAKVLEQSKQDESATPYFAKLGRRKRQLSFD</sequence>
<protein>
    <submittedName>
        <fullName evidence="2">Uncharacterized protein</fullName>
    </submittedName>
</protein>
<dbReference type="EMBL" id="KI913127">
    <property type="protein sequence ID" value="ETV79785.1"/>
    <property type="molecule type" value="Genomic_DNA"/>
</dbReference>
<accession>W4GJA2</accession>
<proteinExistence type="predicted"/>
<evidence type="ECO:0000313" key="2">
    <source>
        <dbReference type="EMBL" id="ETV79785.1"/>
    </source>
</evidence>
<dbReference type="AlphaFoldDB" id="W4GJA2"/>
<organism evidence="2">
    <name type="scientific">Aphanomyces astaci</name>
    <name type="common">Crayfish plague agent</name>
    <dbReference type="NCBI Taxonomy" id="112090"/>
    <lineage>
        <taxon>Eukaryota</taxon>
        <taxon>Sar</taxon>
        <taxon>Stramenopiles</taxon>
        <taxon>Oomycota</taxon>
        <taxon>Saprolegniomycetes</taxon>
        <taxon>Saprolegniales</taxon>
        <taxon>Verrucalvaceae</taxon>
        <taxon>Aphanomyces</taxon>
    </lineage>
</organism>
<feature type="compositionally biased region" description="Basic and acidic residues" evidence="1">
    <location>
        <begin position="208"/>
        <end position="227"/>
    </location>
</feature>
<name>W4GJA2_APHAT</name>
<dbReference type="OrthoDB" id="78356at2759"/>
<gene>
    <name evidence="2" type="ORF">H257_07007</name>
</gene>
<feature type="region of interest" description="Disordered" evidence="1">
    <location>
        <begin position="206"/>
        <end position="233"/>
    </location>
</feature>
<dbReference type="GeneID" id="20809003"/>
<dbReference type="VEuPathDB" id="FungiDB:H257_07007"/>
<evidence type="ECO:0000256" key="1">
    <source>
        <dbReference type="SAM" id="MobiDB-lite"/>
    </source>
</evidence>
<dbReference type="RefSeq" id="XP_009830721.1">
    <property type="nucleotide sequence ID" value="XM_009832419.1"/>
</dbReference>
<reference evidence="2" key="1">
    <citation type="submission" date="2013-12" db="EMBL/GenBank/DDBJ databases">
        <title>The Genome Sequence of Aphanomyces astaci APO3.</title>
        <authorList>
            <consortium name="The Broad Institute Genomics Platform"/>
            <person name="Russ C."/>
            <person name="Tyler B."/>
            <person name="van West P."/>
            <person name="Dieguez-Uribeondo J."/>
            <person name="Young S.K."/>
            <person name="Zeng Q."/>
            <person name="Gargeya S."/>
            <person name="Fitzgerald M."/>
            <person name="Abouelleil A."/>
            <person name="Alvarado L."/>
            <person name="Chapman S.B."/>
            <person name="Gainer-Dewar J."/>
            <person name="Goldberg J."/>
            <person name="Griggs A."/>
            <person name="Gujja S."/>
            <person name="Hansen M."/>
            <person name="Howarth C."/>
            <person name="Imamovic A."/>
            <person name="Ireland A."/>
            <person name="Larimer J."/>
            <person name="McCowan C."/>
            <person name="Murphy C."/>
            <person name="Pearson M."/>
            <person name="Poon T.W."/>
            <person name="Priest M."/>
            <person name="Roberts A."/>
            <person name="Saif S."/>
            <person name="Shea T."/>
            <person name="Sykes S."/>
            <person name="Wortman J."/>
            <person name="Nusbaum C."/>
            <person name="Birren B."/>
        </authorList>
    </citation>
    <scope>NUCLEOTIDE SEQUENCE [LARGE SCALE GENOMIC DNA]</scope>
    <source>
        <strain evidence="2">APO3</strain>
    </source>
</reference>